<gene>
    <name evidence="3" type="ORF">GCM10022222_76790</name>
</gene>
<reference evidence="4" key="1">
    <citation type="journal article" date="2019" name="Int. J. Syst. Evol. Microbiol.">
        <title>The Global Catalogue of Microorganisms (GCM) 10K type strain sequencing project: providing services to taxonomists for standard genome sequencing and annotation.</title>
        <authorList>
            <consortium name="The Broad Institute Genomics Platform"/>
            <consortium name="The Broad Institute Genome Sequencing Center for Infectious Disease"/>
            <person name="Wu L."/>
            <person name="Ma J."/>
        </authorList>
    </citation>
    <scope>NUCLEOTIDE SEQUENCE [LARGE SCALE GENOMIC DNA]</scope>
    <source>
        <strain evidence="4">JCM 16898</strain>
    </source>
</reference>
<dbReference type="Pfam" id="PF26572">
    <property type="entry name" value="DUF8185"/>
    <property type="match status" value="1"/>
</dbReference>
<dbReference type="Proteomes" id="UP001500689">
    <property type="component" value="Unassembled WGS sequence"/>
</dbReference>
<dbReference type="RefSeq" id="WP_344868271.1">
    <property type="nucleotide sequence ID" value="NZ_BAAAZN010000025.1"/>
</dbReference>
<comment type="caution">
    <text evidence="3">The sequence shown here is derived from an EMBL/GenBank/DDBJ whole genome shotgun (WGS) entry which is preliminary data.</text>
</comment>
<feature type="domain" description="DUF8010" evidence="1">
    <location>
        <begin position="2"/>
        <end position="102"/>
    </location>
</feature>
<evidence type="ECO:0000259" key="2">
    <source>
        <dbReference type="Pfam" id="PF26572"/>
    </source>
</evidence>
<keyword evidence="4" id="KW-1185">Reference proteome</keyword>
<feature type="domain" description="DUF8185" evidence="2">
    <location>
        <begin position="107"/>
        <end position="210"/>
    </location>
</feature>
<evidence type="ECO:0000259" key="1">
    <source>
        <dbReference type="Pfam" id="PF26035"/>
    </source>
</evidence>
<accession>A0ABP6YGK0</accession>
<evidence type="ECO:0000313" key="3">
    <source>
        <dbReference type="EMBL" id="GAA3580726.1"/>
    </source>
</evidence>
<dbReference type="EMBL" id="BAAAZN010000025">
    <property type="protein sequence ID" value="GAA3580726.1"/>
    <property type="molecule type" value="Genomic_DNA"/>
</dbReference>
<dbReference type="InterPro" id="IPR058498">
    <property type="entry name" value="DUF8185"/>
</dbReference>
<evidence type="ECO:0000313" key="4">
    <source>
        <dbReference type="Proteomes" id="UP001500689"/>
    </source>
</evidence>
<name>A0ABP6YGK0_9PSEU</name>
<sequence length="216" mass="22972">MPELRIPDAADRETLGAFVARAVRLDGSTAVRLRRRSGSRPGEEIVEAWTATPFEVLATRAVAGTVTPADVTVSGSELLAALTVAGGEVMDPGPARDLLWHGELPVAGRWQLVDELPVGIVSDLADRGVTLARDNAGPHGTPPSSLMDQAVLTVTGADLEVKVQMRCLFALSGMGLFDSSIDGDVVRVTATDSWLRLDARYGAVLKRRHALLPLLF</sequence>
<dbReference type="InterPro" id="IPR058323">
    <property type="entry name" value="DUF8010"/>
</dbReference>
<proteinExistence type="predicted"/>
<protein>
    <submittedName>
        <fullName evidence="3">Uncharacterized protein</fullName>
    </submittedName>
</protein>
<organism evidence="3 4">
    <name type="scientific">Amycolatopsis ultiminotia</name>
    <dbReference type="NCBI Taxonomy" id="543629"/>
    <lineage>
        <taxon>Bacteria</taxon>
        <taxon>Bacillati</taxon>
        <taxon>Actinomycetota</taxon>
        <taxon>Actinomycetes</taxon>
        <taxon>Pseudonocardiales</taxon>
        <taxon>Pseudonocardiaceae</taxon>
        <taxon>Amycolatopsis</taxon>
    </lineage>
</organism>
<dbReference type="Pfam" id="PF26035">
    <property type="entry name" value="DUF8010"/>
    <property type="match status" value="1"/>
</dbReference>